<feature type="transmembrane region" description="Helical" evidence="6">
    <location>
        <begin position="92"/>
        <end position="109"/>
    </location>
</feature>
<keyword evidence="2" id="KW-1003">Cell membrane</keyword>
<comment type="subcellular location">
    <subcellularLocation>
        <location evidence="1">Cell membrane</location>
        <topology evidence="1">Multi-pass membrane protein</topology>
    </subcellularLocation>
</comment>
<evidence type="ECO:0000256" key="2">
    <source>
        <dbReference type="ARBA" id="ARBA00022475"/>
    </source>
</evidence>
<feature type="transmembrane region" description="Helical" evidence="6">
    <location>
        <begin position="12"/>
        <end position="33"/>
    </location>
</feature>
<evidence type="ECO:0000256" key="3">
    <source>
        <dbReference type="ARBA" id="ARBA00022692"/>
    </source>
</evidence>
<dbReference type="STRING" id="28028.CFLV_10885"/>
<evidence type="ECO:0008006" key="9">
    <source>
        <dbReference type="Google" id="ProtNLM"/>
    </source>
</evidence>
<dbReference type="InterPro" id="IPR010343">
    <property type="entry name" value="ArAE_1"/>
</dbReference>
<dbReference type="EMBL" id="CP009246">
    <property type="protein sequence ID" value="APT87609.1"/>
    <property type="molecule type" value="Genomic_DNA"/>
</dbReference>
<reference evidence="7 8" key="1">
    <citation type="submission" date="2014-08" db="EMBL/GenBank/DDBJ databases">
        <title>Complete genome sequence of Corynebacterium flavescens OJ8(T)(=DSM 20296(T)), isolated from cheese.</title>
        <authorList>
            <person name="Ruckert C."/>
            <person name="Albersmeier A."/>
            <person name="Winkler A."/>
            <person name="Kalinowski J."/>
        </authorList>
    </citation>
    <scope>NUCLEOTIDE SEQUENCE [LARGE SCALE GENOMIC DNA]</scope>
    <source>
        <strain evidence="7 8">OJ8</strain>
    </source>
</reference>
<feature type="transmembrane region" description="Helical" evidence="6">
    <location>
        <begin position="69"/>
        <end position="86"/>
    </location>
</feature>
<evidence type="ECO:0000256" key="5">
    <source>
        <dbReference type="ARBA" id="ARBA00023136"/>
    </source>
</evidence>
<dbReference type="GO" id="GO:0005886">
    <property type="term" value="C:plasma membrane"/>
    <property type="evidence" value="ECO:0007669"/>
    <property type="project" value="UniProtKB-SubCell"/>
</dbReference>
<dbReference type="Proteomes" id="UP000185479">
    <property type="component" value="Chromosome"/>
</dbReference>
<protein>
    <recommendedName>
        <fullName evidence="9">FUSC family protein</fullName>
    </recommendedName>
</protein>
<name>A0A1L7CP58_CORFL</name>
<accession>A0A1L7CP58</accession>
<proteinExistence type="predicted"/>
<gene>
    <name evidence="7" type="ORF">CFLV_10885</name>
</gene>
<evidence type="ECO:0000313" key="7">
    <source>
        <dbReference type="EMBL" id="APT87609.1"/>
    </source>
</evidence>
<feature type="transmembrane region" description="Helical" evidence="6">
    <location>
        <begin position="139"/>
        <end position="160"/>
    </location>
</feature>
<organism evidence="7 8">
    <name type="scientific">Corynebacterium flavescens</name>
    <dbReference type="NCBI Taxonomy" id="28028"/>
    <lineage>
        <taxon>Bacteria</taxon>
        <taxon>Bacillati</taxon>
        <taxon>Actinomycetota</taxon>
        <taxon>Actinomycetes</taxon>
        <taxon>Mycobacteriales</taxon>
        <taxon>Corynebacteriaceae</taxon>
        <taxon>Corynebacterium</taxon>
    </lineage>
</organism>
<evidence type="ECO:0000256" key="6">
    <source>
        <dbReference type="SAM" id="Phobius"/>
    </source>
</evidence>
<dbReference type="Pfam" id="PF06081">
    <property type="entry name" value="ArAE_1"/>
    <property type="match status" value="1"/>
</dbReference>
<evidence type="ECO:0000256" key="1">
    <source>
        <dbReference type="ARBA" id="ARBA00004651"/>
    </source>
</evidence>
<keyword evidence="5 6" id="KW-0472">Membrane</keyword>
<keyword evidence="8" id="KW-1185">Reference proteome</keyword>
<evidence type="ECO:0000313" key="8">
    <source>
        <dbReference type="Proteomes" id="UP000185479"/>
    </source>
</evidence>
<sequence length="358" mass="40415">MEKYVSRFARHEFRILLVQIIKSVFAATLAWWLSTTYLHTDFPFLAPWTALLSIHPTTYRTLTRAAQTLIATILGIAVTYSVAAVFDTAVWTYALALLIGLLLARLRWIREEGITVATMAIFLLSDGFSDDSSQLADRVLEIVVGVAVGCAVNLLIFPPFRDQQATWLTGATLQHFGEILRGIGESQPARWSAEDIQDWLRTTTELSNKLTHAWSQVNFARESRRINPRRLTIGEVSEEEWEEALRRTFTGLSHLQILISALAEFSPQDTPRNRTDTSTESEHLFLASWLEIARRAGQALEAPDSRAFGSADLRRQLANLRHESSSREDFSSAPWPLYGALLNSLEQVLSLIDIRYPQ</sequence>
<dbReference type="KEGG" id="cfc:CFLV_10885"/>
<dbReference type="AlphaFoldDB" id="A0A1L7CP58"/>
<evidence type="ECO:0000256" key="4">
    <source>
        <dbReference type="ARBA" id="ARBA00022989"/>
    </source>
</evidence>
<keyword evidence="3 6" id="KW-0812">Transmembrane</keyword>
<keyword evidence="4 6" id="KW-1133">Transmembrane helix</keyword>